<reference evidence="7" key="1">
    <citation type="submission" date="2021-06" db="EMBL/GenBank/DDBJ databases">
        <authorList>
            <person name="Kallberg Y."/>
            <person name="Tangrot J."/>
            <person name="Rosling A."/>
        </authorList>
    </citation>
    <scope>NUCLEOTIDE SEQUENCE</scope>
    <source>
        <strain evidence="7">FL130A</strain>
    </source>
</reference>
<comment type="subcellular location">
    <subcellularLocation>
        <location evidence="1">Cell membrane</location>
    </subcellularLocation>
</comment>
<dbReference type="Pfam" id="PF01145">
    <property type="entry name" value="Band_7"/>
    <property type="match status" value="1"/>
</dbReference>
<dbReference type="InterPro" id="IPR001107">
    <property type="entry name" value="Band_7"/>
</dbReference>
<dbReference type="InterPro" id="IPR027705">
    <property type="entry name" value="Flotillin_fam"/>
</dbReference>
<dbReference type="EMBL" id="CAJVPS010001443">
    <property type="protein sequence ID" value="CAG8538298.1"/>
    <property type="molecule type" value="Genomic_DNA"/>
</dbReference>
<keyword evidence="8" id="KW-1185">Reference proteome</keyword>
<evidence type="ECO:0000259" key="6">
    <source>
        <dbReference type="Pfam" id="PF01145"/>
    </source>
</evidence>
<evidence type="ECO:0000256" key="1">
    <source>
        <dbReference type="ARBA" id="ARBA00004236"/>
    </source>
</evidence>
<evidence type="ECO:0000256" key="3">
    <source>
        <dbReference type="ARBA" id="ARBA00022475"/>
    </source>
</evidence>
<accession>A0A9N9FJS3</accession>
<proteinExistence type="inferred from homology"/>
<dbReference type="InterPro" id="IPR036013">
    <property type="entry name" value="Band_7/SPFH_dom_sf"/>
</dbReference>
<evidence type="ECO:0000256" key="2">
    <source>
        <dbReference type="ARBA" id="ARBA00007161"/>
    </source>
</evidence>
<dbReference type="PANTHER" id="PTHR13806:SF31">
    <property type="entry name" value="FLOTILLIN-LIKE PROTEIN 1-RELATED"/>
    <property type="match status" value="1"/>
</dbReference>
<name>A0A9N9FJS3_9GLOM</name>
<dbReference type="OrthoDB" id="6080404at2759"/>
<dbReference type="GO" id="GO:0005886">
    <property type="term" value="C:plasma membrane"/>
    <property type="evidence" value="ECO:0007669"/>
    <property type="project" value="UniProtKB-SubCell"/>
</dbReference>
<gene>
    <name evidence="7" type="ORF">ALEPTO_LOCUS5281</name>
</gene>
<dbReference type="PANTHER" id="PTHR13806">
    <property type="entry name" value="FLOTILLIN-RELATED"/>
    <property type="match status" value="1"/>
</dbReference>
<evidence type="ECO:0000256" key="5">
    <source>
        <dbReference type="RuleBase" id="RU366054"/>
    </source>
</evidence>
<dbReference type="AlphaFoldDB" id="A0A9N9FJS3"/>
<dbReference type="CDD" id="cd03399">
    <property type="entry name" value="SPFH_flotillin"/>
    <property type="match status" value="1"/>
</dbReference>
<evidence type="ECO:0000313" key="8">
    <source>
        <dbReference type="Proteomes" id="UP000789508"/>
    </source>
</evidence>
<dbReference type="Gene3D" id="3.30.479.30">
    <property type="entry name" value="Band 7 domain"/>
    <property type="match status" value="1"/>
</dbReference>
<feature type="domain" description="Band 7" evidence="6">
    <location>
        <begin position="6"/>
        <end position="181"/>
    </location>
</feature>
<keyword evidence="3" id="KW-1003">Cell membrane</keyword>
<organism evidence="7 8">
    <name type="scientific">Ambispora leptoticha</name>
    <dbReference type="NCBI Taxonomy" id="144679"/>
    <lineage>
        <taxon>Eukaryota</taxon>
        <taxon>Fungi</taxon>
        <taxon>Fungi incertae sedis</taxon>
        <taxon>Mucoromycota</taxon>
        <taxon>Glomeromycotina</taxon>
        <taxon>Glomeromycetes</taxon>
        <taxon>Archaeosporales</taxon>
        <taxon>Ambisporaceae</taxon>
        <taxon>Ambispora</taxon>
    </lineage>
</organism>
<sequence length="416" mass="46313">MLYYKICEPNQYMVTTGAMIKDVKISKKGWVLPSQRYQFFDITPVNYTLDLTVMSAEKLEFNLPAVFTIGPKDDGESLIRYARLLAAKDTKSDQIIRGIIAGETRSIAAAMTMEEIFLERKQFKQHVIENVQAELDQFGLHIYNCNVKQLQDSPGSEYFKYMRMKTHEGAVNSAKVDVAEARYRGDVGAKEREGKTRCENAQIEADTIAIENELKAVIAEAEMNLSTKKSEFERKTKIAAIERDQAAKIRQSELQKEVETLRMASETERLRVAMVAKAQAEKEASNTGADSLLYTKQKAAEAELVKRQKESEGLLSLYNAQADGVENLMSAFGDASSAVQYIMIERGLFAQLAKENAEAVRGLNPQITVWNTAGQGTANNPVANLIQNLPPLLSTIQDQTGISPPSWLADMSKTTS</sequence>
<evidence type="ECO:0000256" key="4">
    <source>
        <dbReference type="ARBA" id="ARBA00023136"/>
    </source>
</evidence>
<evidence type="ECO:0000313" key="7">
    <source>
        <dbReference type="EMBL" id="CAG8538298.1"/>
    </source>
</evidence>
<keyword evidence="4" id="KW-0472">Membrane</keyword>
<comment type="caution">
    <text evidence="7">The sequence shown here is derived from an EMBL/GenBank/DDBJ whole genome shotgun (WGS) entry which is preliminary data.</text>
</comment>
<protein>
    <submittedName>
        <fullName evidence="7">7765_t:CDS:1</fullName>
    </submittedName>
</protein>
<dbReference type="SUPFAM" id="SSF117892">
    <property type="entry name" value="Band 7/SPFH domain"/>
    <property type="match status" value="1"/>
</dbReference>
<comment type="similarity">
    <text evidence="2 5">Belongs to the band 7/mec-2 family. Flotillin subfamily.</text>
</comment>
<dbReference type="Proteomes" id="UP000789508">
    <property type="component" value="Unassembled WGS sequence"/>
</dbReference>